<reference evidence="11" key="2">
    <citation type="submission" date="2025-09" db="UniProtKB">
        <authorList>
            <consortium name="Ensembl"/>
        </authorList>
    </citation>
    <scope>IDENTIFICATION</scope>
</reference>
<dbReference type="SUPFAM" id="SSF50876">
    <property type="entry name" value="Avidin/streptavidin"/>
    <property type="match status" value="1"/>
</dbReference>
<dbReference type="InterPro" id="IPR005468">
    <property type="entry name" value="Avidin/str"/>
</dbReference>
<feature type="disulfide bond" evidence="9">
    <location>
        <begin position="26"/>
        <end position="106"/>
    </location>
</feature>
<dbReference type="GeneID" id="102071890"/>
<evidence type="ECO:0000256" key="7">
    <source>
        <dbReference type="ARBA" id="ARBA00023180"/>
    </source>
</evidence>
<keyword evidence="4 10" id="KW-0964">Secreted</keyword>
<dbReference type="InterPro" id="IPR005469">
    <property type="entry name" value="Avidin"/>
</dbReference>
<dbReference type="Gene3D" id="2.40.128.30">
    <property type="entry name" value="Avidin-like"/>
    <property type="match status" value="1"/>
</dbReference>
<organism evidence="11 12">
    <name type="scientific">Zonotrichia albicollis</name>
    <name type="common">White-throated sparrow</name>
    <name type="synonym">Fringilla albicollis</name>
    <dbReference type="NCBI Taxonomy" id="44394"/>
    <lineage>
        <taxon>Eukaryota</taxon>
        <taxon>Metazoa</taxon>
        <taxon>Chordata</taxon>
        <taxon>Craniata</taxon>
        <taxon>Vertebrata</taxon>
        <taxon>Euteleostomi</taxon>
        <taxon>Archelosauria</taxon>
        <taxon>Archosauria</taxon>
        <taxon>Dinosauria</taxon>
        <taxon>Saurischia</taxon>
        <taxon>Theropoda</taxon>
        <taxon>Coelurosauria</taxon>
        <taxon>Aves</taxon>
        <taxon>Neognathae</taxon>
        <taxon>Neoaves</taxon>
        <taxon>Telluraves</taxon>
        <taxon>Australaves</taxon>
        <taxon>Passeriformes</taxon>
        <taxon>Passerellidae</taxon>
        <taxon>Zonotrichia</taxon>
    </lineage>
</organism>
<dbReference type="AlphaFoldDB" id="A0A8D2MJK2"/>
<dbReference type="KEGG" id="zab:102071890"/>
<sequence>MVQATPFLLMLFLALGAHSLQATQQCSLTGRWVNDLGSKMNLSPVDKNGGFTGTYRTAVTATSNKIKESPLQGSMQRSPNQKGQPTFGFTVNWSFSDTITVFTGQCFVDDNGEEVLKTMWLLRSHEDSIKNDWKATRVGFNIFTRPKPLE</sequence>
<reference evidence="11" key="1">
    <citation type="submission" date="2025-08" db="UniProtKB">
        <authorList>
            <consortium name="Ensembl"/>
        </authorList>
    </citation>
    <scope>IDENTIFICATION</scope>
</reference>
<comment type="similarity">
    <text evidence="2 10">Belongs to the avidin/streptavidin family.</text>
</comment>
<dbReference type="InterPro" id="IPR036896">
    <property type="entry name" value="Avidin-like_sf"/>
</dbReference>
<evidence type="ECO:0000313" key="11">
    <source>
        <dbReference type="Ensembl" id="ENSZALP00000008510.1"/>
    </source>
</evidence>
<dbReference type="Ensembl" id="ENSZALT00000011997.1">
    <property type="protein sequence ID" value="ENSZALP00000008510.1"/>
    <property type="gene ID" value="ENSZALG00000007415.1"/>
</dbReference>
<protein>
    <recommendedName>
        <fullName evidence="10">Avidin</fullName>
    </recommendedName>
</protein>
<keyword evidence="8 10" id="KW-0092">Biotin</keyword>
<dbReference type="Proteomes" id="UP000694413">
    <property type="component" value="Unassembled WGS sequence"/>
</dbReference>
<evidence type="ECO:0000256" key="8">
    <source>
        <dbReference type="ARBA" id="ARBA00023267"/>
    </source>
</evidence>
<proteinExistence type="inferred from homology"/>
<dbReference type="GO" id="GO:0005576">
    <property type="term" value="C:extracellular region"/>
    <property type="evidence" value="ECO:0007669"/>
    <property type="project" value="UniProtKB-SubCell"/>
</dbReference>
<comment type="function">
    <text evidence="10">Forms a strong non-covalent specific complex with biotin.</text>
</comment>
<evidence type="ECO:0000256" key="6">
    <source>
        <dbReference type="ARBA" id="ARBA00023157"/>
    </source>
</evidence>
<dbReference type="InterPro" id="IPR017889">
    <property type="entry name" value="Avidin-like_CS"/>
</dbReference>
<dbReference type="PANTHER" id="PTHR34399:SF3">
    <property type="entry name" value="AVID PROTEIN-RELATED"/>
    <property type="match status" value="1"/>
</dbReference>
<dbReference type="GO" id="GO:0009374">
    <property type="term" value="F:biotin binding"/>
    <property type="evidence" value="ECO:0007669"/>
    <property type="project" value="UniProtKB-UniRule"/>
</dbReference>
<name>A0A8D2MJK2_ZONAL</name>
<dbReference type="PROSITE" id="PS51326">
    <property type="entry name" value="AVIDIN_2"/>
    <property type="match status" value="1"/>
</dbReference>
<dbReference type="PRINTS" id="PR00709">
    <property type="entry name" value="AVIDIN"/>
</dbReference>
<evidence type="ECO:0000256" key="5">
    <source>
        <dbReference type="ARBA" id="ARBA00022729"/>
    </source>
</evidence>
<keyword evidence="5 10" id="KW-0732">Signal</keyword>
<evidence type="ECO:0000256" key="3">
    <source>
        <dbReference type="ARBA" id="ARBA00011881"/>
    </source>
</evidence>
<evidence type="ECO:0000256" key="10">
    <source>
        <dbReference type="RuleBase" id="RU369114"/>
    </source>
</evidence>
<keyword evidence="7 10" id="KW-0325">Glycoprotein</keyword>
<evidence type="ECO:0000313" key="12">
    <source>
        <dbReference type="Proteomes" id="UP000694413"/>
    </source>
</evidence>
<gene>
    <name evidence="11" type="primary">LOC102071890</name>
</gene>
<dbReference type="Pfam" id="PF01382">
    <property type="entry name" value="Avidin"/>
    <property type="match status" value="1"/>
</dbReference>
<keyword evidence="6 9" id="KW-1015">Disulfide bond</keyword>
<feature type="signal peptide" evidence="10">
    <location>
        <begin position="1"/>
        <end position="22"/>
    </location>
</feature>
<dbReference type="InterPro" id="IPR051764">
    <property type="entry name" value="Avidin/Streptavidin-rel"/>
</dbReference>
<dbReference type="PANTHER" id="PTHR34399">
    <property type="entry name" value="AVIDIN-RELATED"/>
    <property type="match status" value="1"/>
</dbReference>
<dbReference type="OrthoDB" id="2821340at2759"/>
<comment type="subunit">
    <text evidence="3 10">Homotetramer.</text>
</comment>
<comment type="subcellular location">
    <subcellularLocation>
        <location evidence="1 10">Secreted</location>
    </subcellularLocation>
</comment>
<accession>A0A8D2MJK2</accession>
<evidence type="ECO:0000256" key="2">
    <source>
        <dbReference type="ARBA" id="ARBA00006297"/>
    </source>
</evidence>
<keyword evidence="12" id="KW-1185">Reference proteome</keyword>
<evidence type="ECO:0000256" key="1">
    <source>
        <dbReference type="ARBA" id="ARBA00004613"/>
    </source>
</evidence>
<evidence type="ECO:0000256" key="4">
    <source>
        <dbReference type="ARBA" id="ARBA00022525"/>
    </source>
</evidence>
<feature type="chain" id="PRO_5041486767" description="Avidin" evidence="10">
    <location>
        <begin position="23"/>
        <end position="150"/>
    </location>
</feature>
<dbReference type="PROSITE" id="PS00577">
    <property type="entry name" value="AVIDIN_1"/>
    <property type="match status" value="1"/>
</dbReference>
<evidence type="ECO:0000256" key="9">
    <source>
        <dbReference type="PIRSR" id="PIRSR605468-51"/>
    </source>
</evidence>